<evidence type="ECO:0000313" key="17">
    <source>
        <dbReference type="Proteomes" id="UP000295008"/>
    </source>
</evidence>
<dbReference type="Pfam" id="PF09334">
    <property type="entry name" value="tRNA-synt_1g"/>
    <property type="match status" value="1"/>
</dbReference>
<evidence type="ECO:0000256" key="9">
    <source>
        <dbReference type="ARBA" id="ARBA00022884"/>
    </source>
</evidence>
<proteinExistence type="inferred from homology"/>
<evidence type="ECO:0000256" key="7">
    <source>
        <dbReference type="ARBA" id="ARBA00022741"/>
    </source>
</evidence>
<dbReference type="CDD" id="cd00814">
    <property type="entry name" value="MetRS_core"/>
    <property type="match status" value="1"/>
</dbReference>
<dbReference type="NCBIfam" id="TIGR00399">
    <property type="entry name" value="metG_C_term"/>
    <property type="match status" value="1"/>
</dbReference>
<dbReference type="GO" id="GO:0005737">
    <property type="term" value="C:cytoplasm"/>
    <property type="evidence" value="ECO:0007669"/>
    <property type="project" value="UniProtKB-SubCell"/>
</dbReference>
<feature type="binding site" evidence="13">
    <location>
        <position position="143"/>
    </location>
    <ligand>
        <name>Zn(2+)</name>
        <dbReference type="ChEBI" id="CHEBI:29105"/>
    </ligand>
</feature>
<keyword evidence="13" id="KW-0862">Zinc</keyword>
<dbReference type="FunFam" id="2.170.220.10:FF:000002">
    <property type="entry name" value="Methionine--tRNA ligase"/>
    <property type="match status" value="1"/>
</dbReference>
<feature type="domain" description="TRNA-binding" evidence="15">
    <location>
        <begin position="546"/>
        <end position="647"/>
    </location>
</feature>
<feature type="compositionally biased region" description="Basic and acidic residues" evidence="14">
    <location>
        <begin position="507"/>
        <end position="526"/>
    </location>
</feature>
<dbReference type="InterPro" id="IPR014758">
    <property type="entry name" value="Met-tRNA_synth"/>
</dbReference>
<dbReference type="InterPro" id="IPR033911">
    <property type="entry name" value="MetRS_core"/>
</dbReference>
<comment type="similarity">
    <text evidence="13">Belongs to the class-I aminoacyl-tRNA synthetase family. MetG type 2A subfamily.</text>
</comment>
<dbReference type="PRINTS" id="PR01041">
    <property type="entry name" value="TRNASYNTHMET"/>
</dbReference>
<reference evidence="16 17" key="1">
    <citation type="submission" date="2019-03" db="EMBL/GenBank/DDBJ databases">
        <title>Genomic Encyclopedia of Type Strains, Phase IV (KMG-IV): sequencing the most valuable type-strain genomes for metagenomic binning, comparative biology and taxonomic classification.</title>
        <authorList>
            <person name="Goeker M."/>
        </authorList>
    </citation>
    <scope>NUCLEOTIDE SEQUENCE [LARGE SCALE GENOMIC DNA]</scope>
    <source>
        <strain evidence="16 17">LX-B</strain>
    </source>
</reference>
<dbReference type="PROSITE" id="PS50886">
    <property type="entry name" value="TRBD"/>
    <property type="match status" value="1"/>
</dbReference>
<comment type="subunit">
    <text evidence="3 13">Homodimer.</text>
</comment>
<dbReference type="HAMAP" id="MF_01228">
    <property type="entry name" value="Met_tRNA_synth_type2"/>
    <property type="match status" value="1"/>
</dbReference>
<keyword evidence="5 13" id="KW-0820">tRNA-binding</keyword>
<feature type="binding site" evidence="13">
    <location>
        <position position="126"/>
    </location>
    <ligand>
        <name>Zn(2+)</name>
        <dbReference type="ChEBI" id="CHEBI:29105"/>
    </ligand>
</feature>
<dbReference type="GO" id="GO:0006431">
    <property type="term" value="P:methionyl-tRNA aminoacylation"/>
    <property type="evidence" value="ECO:0007669"/>
    <property type="project" value="UniProtKB-UniRule"/>
</dbReference>
<comment type="catalytic activity">
    <reaction evidence="12 13">
        <text>tRNA(Met) + L-methionine + ATP = L-methionyl-tRNA(Met) + AMP + diphosphate</text>
        <dbReference type="Rhea" id="RHEA:13481"/>
        <dbReference type="Rhea" id="RHEA-COMP:9667"/>
        <dbReference type="Rhea" id="RHEA-COMP:9698"/>
        <dbReference type="ChEBI" id="CHEBI:30616"/>
        <dbReference type="ChEBI" id="CHEBI:33019"/>
        <dbReference type="ChEBI" id="CHEBI:57844"/>
        <dbReference type="ChEBI" id="CHEBI:78442"/>
        <dbReference type="ChEBI" id="CHEBI:78530"/>
        <dbReference type="ChEBI" id="CHEBI:456215"/>
        <dbReference type="EC" id="6.1.1.10"/>
    </reaction>
</comment>
<comment type="function">
    <text evidence="1 13">Is required not only for elongation of protein synthesis but also for the initiation of all mRNA translation through initiator tRNA(fMet) aminoacylation.</text>
</comment>
<dbReference type="GO" id="GO:0004825">
    <property type="term" value="F:methionine-tRNA ligase activity"/>
    <property type="evidence" value="ECO:0007669"/>
    <property type="project" value="UniProtKB-UniRule"/>
</dbReference>
<evidence type="ECO:0000256" key="3">
    <source>
        <dbReference type="ARBA" id="ARBA00011738"/>
    </source>
</evidence>
<feature type="binding site" evidence="13">
    <location>
        <position position="129"/>
    </location>
    <ligand>
        <name>Zn(2+)</name>
        <dbReference type="ChEBI" id="CHEBI:29105"/>
    </ligand>
</feature>
<keyword evidence="8 13" id="KW-0067">ATP-binding</keyword>
<evidence type="ECO:0000256" key="1">
    <source>
        <dbReference type="ARBA" id="ARBA00003314"/>
    </source>
</evidence>
<sequence length="647" mass="73365">MGKFYLTTPIYYPSDNLHIGHAYTTVVADALARYHRQIGDEVWFLTGTDEHGQKIQRRAEAAGVTPQAYVDGIVANIKQLWQLFQISNDDFIRTTEERHERAVQQIFDRLYQQGDIYKSEYQGWYCTPCEAFWLERQLQDGKCPDCGREVELVKEESYFFRMSKYADRLIRHIEEHPEFIQPVSRKNEMVNNFLKPGLEDLCVSRTTFSWGIPITFDPKHVIYVWLDALSNYITALGYPEETELFRKFWPAELHLVGKEIVRFHTIYWPIILMALGLPLPKQVFGHGWLVLEGGKMSKSKGNVIDPAVLIAKYGLDPIRYYLLREIPFGSDGSYTEEALILRTNQDLANDLGNLLHRSLSMIEKFNGGVIPTPGAYQELDQQVIDQARQSIREMSEAMAKLEVNNALIAIFKLVSRANKYIDEAAPWALAKQPDGRERLHTVLYTMAETLRLSAVLLVPFLVETPGKIWNQLGVDGIPAEQDYQSASQWGGLQPGTVTRKGNPIFPRIEDEKKEASKPETPKEEKTVTATPPQPEQPGIEQITIEDFARIDLRVAKVLEAERVEKSDKLLRLKVKVLGAERQIVAGIAQHYQPEQLVGKEIVVVANLKPAKLRGLLSEGMLLAASNEDGKLALVRPEAEIGAGAKVR</sequence>
<dbReference type="EMBL" id="SLUN01000004">
    <property type="protein sequence ID" value="TCL74092.1"/>
    <property type="molecule type" value="Genomic_DNA"/>
</dbReference>
<evidence type="ECO:0000256" key="5">
    <source>
        <dbReference type="ARBA" id="ARBA00022555"/>
    </source>
</evidence>
<dbReference type="PROSITE" id="PS00178">
    <property type="entry name" value="AA_TRNA_LIGASE_I"/>
    <property type="match status" value="1"/>
</dbReference>
<dbReference type="InterPro" id="IPR001412">
    <property type="entry name" value="aa-tRNA-synth_I_CS"/>
</dbReference>
<dbReference type="InterPro" id="IPR004495">
    <property type="entry name" value="Met-tRNA-synth_bsu_C"/>
</dbReference>
<dbReference type="PANTHER" id="PTHR43326:SF1">
    <property type="entry name" value="METHIONINE--TRNA LIGASE, MITOCHONDRIAL"/>
    <property type="match status" value="1"/>
</dbReference>
<keyword evidence="11 13" id="KW-0030">Aminoacyl-tRNA synthetase</keyword>
<evidence type="ECO:0000256" key="4">
    <source>
        <dbReference type="ARBA" id="ARBA00022490"/>
    </source>
</evidence>
<evidence type="ECO:0000313" key="16">
    <source>
        <dbReference type="EMBL" id="TCL74092.1"/>
    </source>
</evidence>
<dbReference type="Pfam" id="PF19303">
    <property type="entry name" value="Anticodon_3"/>
    <property type="match status" value="1"/>
</dbReference>
<dbReference type="GO" id="GO:0046872">
    <property type="term" value="F:metal ion binding"/>
    <property type="evidence" value="ECO:0007669"/>
    <property type="project" value="UniProtKB-KW"/>
</dbReference>
<name>A0A4R1S6M0_HYDET</name>
<dbReference type="InterPro" id="IPR009080">
    <property type="entry name" value="tRNAsynth_Ia_anticodon-bd"/>
</dbReference>
<dbReference type="InterPro" id="IPR041872">
    <property type="entry name" value="Anticodon_Met"/>
</dbReference>
<dbReference type="AlphaFoldDB" id="A0A4R1S6M0"/>
<organism evidence="16 17">
    <name type="scientific">Hydrogenispora ethanolica</name>
    <dbReference type="NCBI Taxonomy" id="1082276"/>
    <lineage>
        <taxon>Bacteria</taxon>
        <taxon>Bacillati</taxon>
        <taxon>Bacillota</taxon>
        <taxon>Hydrogenispora</taxon>
    </lineage>
</organism>
<dbReference type="SUPFAM" id="SSF52374">
    <property type="entry name" value="Nucleotidylyl transferase"/>
    <property type="match status" value="1"/>
</dbReference>
<dbReference type="GO" id="GO:0005524">
    <property type="term" value="F:ATP binding"/>
    <property type="evidence" value="ECO:0007669"/>
    <property type="project" value="UniProtKB-UniRule"/>
</dbReference>
<dbReference type="InterPro" id="IPR012340">
    <property type="entry name" value="NA-bd_OB-fold"/>
</dbReference>
<dbReference type="NCBIfam" id="TIGR00398">
    <property type="entry name" value="metG"/>
    <property type="match status" value="1"/>
</dbReference>
<evidence type="ECO:0000256" key="10">
    <source>
        <dbReference type="ARBA" id="ARBA00022917"/>
    </source>
</evidence>
<dbReference type="FunFam" id="1.10.730.10:FF:000026">
    <property type="entry name" value="Methionine--tRNA ligase"/>
    <property type="match status" value="1"/>
</dbReference>
<dbReference type="NCBIfam" id="NF008900">
    <property type="entry name" value="PRK12267.1"/>
    <property type="match status" value="1"/>
</dbReference>
<dbReference type="SUPFAM" id="SSF47323">
    <property type="entry name" value="Anticodon-binding domain of a subclass of class I aminoacyl-tRNA synthetases"/>
    <property type="match status" value="1"/>
</dbReference>
<feature type="short sequence motif" description="'KMSKS' region" evidence="13">
    <location>
        <begin position="295"/>
        <end position="299"/>
    </location>
</feature>
<feature type="region of interest" description="Disordered" evidence="14">
    <location>
        <begin position="500"/>
        <end position="538"/>
    </location>
</feature>
<evidence type="ECO:0000256" key="11">
    <source>
        <dbReference type="ARBA" id="ARBA00023146"/>
    </source>
</evidence>
<evidence type="ECO:0000256" key="2">
    <source>
        <dbReference type="ARBA" id="ARBA00004496"/>
    </source>
</evidence>
<keyword evidence="17" id="KW-1185">Reference proteome</keyword>
<dbReference type="Pfam" id="PF01588">
    <property type="entry name" value="tRNA_bind"/>
    <property type="match status" value="1"/>
</dbReference>
<dbReference type="SUPFAM" id="SSF50249">
    <property type="entry name" value="Nucleic acid-binding proteins"/>
    <property type="match status" value="1"/>
</dbReference>
<feature type="binding site" evidence="13">
    <location>
        <position position="146"/>
    </location>
    <ligand>
        <name>Zn(2+)</name>
        <dbReference type="ChEBI" id="CHEBI:29105"/>
    </ligand>
</feature>
<keyword evidence="6 13" id="KW-0436">Ligase</keyword>
<evidence type="ECO:0000256" key="13">
    <source>
        <dbReference type="HAMAP-Rule" id="MF_01228"/>
    </source>
</evidence>
<keyword evidence="10 13" id="KW-0648">Protein biosynthesis</keyword>
<dbReference type="CDD" id="cd07957">
    <property type="entry name" value="Anticodon_Ia_Met"/>
    <property type="match status" value="1"/>
</dbReference>
<dbReference type="PANTHER" id="PTHR43326">
    <property type="entry name" value="METHIONYL-TRNA SYNTHETASE"/>
    <property type="match status" value="1"/>
</dbReference>
<comment type="subcellular location">
    <subcellularLocation>
        <location evidence="2 13">Cytoplasm</location>
    </subcellularLocation>
</comment>
<dbReference type="GO" id="GO:0000049">
    <property type="term" value="F:tRNA binding"/>
    <property type="evidence" value="ECO:0007669"/>
    <property type="project" value="UniProtKB-UniRule"/>
</dbReference>
<keyword evidence="4 13" id="KW-0963">Cytoplasm</keyword>
<dbReference type="Gene3D" id="2.40.50.140">
    <property type="entry name" value="Nucleic acid-binding proteins"/>
    <property type="match status" value="1"/>
</dbReference>
<dbReference type="Proteomes" id="UP000295008">
    <property type="component" value="Unassembled WGS sequence"/>
</dbReference>
<dbReference type="Gene3D" id="2.170.220.10">
    <property type="match status" value="1"/>
</dbReference>
<dbReference type="FunFam" id="2.40.50.140:FF:000042">
    <property type="entry name" value="Methionine--tRNA ligase"/>
    <property type="match status" value="1"/>
</dbReference>
<feature type="short sequence motif" description="'HIGH' region" evidence="13">
    <location>
        <begin position="11"/>
        <end position="21"/>
    </location>
</feature>
<comment type="caution">
    <text evidence="16">The sequence shown here is derived from an EMBL/GenBank/DDBJ whole genome shotgun (WGS) entry which is preliminary data.</text>
</comment>
<keyword evidence="13" id="KW-0479">Metal-binding</keyword>
<comment type="caution">
    <text evidence="13">Lacks conserved residue(s) required for the propagation of feature annotation.</text>
</comment>
<gene>
    <name evidence="13" type="primary">metG</name>
    <name evidence="16" type="ORF">EDC14_100427</name>
</gene>
<dbReference type="InterPro" id="IPR002547">
    <property type="entry name" value="tRNA-bd_dom"/>
</dbReference>
<keyword evidence="9 13" id="KW-0694">RNA-binding</keyword>
<evidence type="ECO:0000259" key="15">
    <source>
        <dbReference type="PROSITE" id="PS50886"/>
    </source>
</evidence>
<dbReference type="CDD" id="cd02800">
    <property type="entry name" value="tRNA_bind_EcMetRS_like"/>
    <property type="match status" value="1"/>
</dbReference>
<protein>
    <recommendedName>
        <fullName evidence="13">Methionine--tRNA ligase</fullName>
        <ecNumber evidence="13">6.1.1.10</ecNumber>
    </recommendedName>
    <alternativeName>
        <fullName evidence="13">Methionyl-tRNA synthetase</fullName>
        <shortName evidence="13">MetRS</shortName>
    </alternativeName>
</protein>
<dbReference type="EC" id="6.1.1.10" evidence="13"/>
<keyword evidence="7 13" id="KW-0547">Nucleotide-binding</keyword>
<comment type="cofactor">
    <cofactor evidence="13">
        <name>Zn(2+)</name>
        <dbReference type="ChEBI" id="CHEBI:29105"/>
    </cofactor>
    <text evidence="13">Binds 1 zinc ion per subunit.</text>
</comment>
<evidence type="ECO:0000256" key="8">
    <source>
        <dbReference type="ARBA" id="ARBA00022840"/>
    </source>
</evidence>
<evidence type="ECO:0000256" key="14">
    <source>
        <dbReference type="SAM" id="MobiDB-lite"/>
    </source>
</evidence>
<evidence type="ECO:0000256" key="12">
    <source>
        <dbReference type="ARBA" id="ARBA00047364"/>
    </source>
</evidence>
<dbReference type="Gene3D" id="1.10.730.10">
    <property type="entry name" value="Isoleucyl-tRNA Synthetase, Domain 1"/>
    <property type="match status" value="1"/>
</dbReference>
<dbReference type="InterPro" id="IPR014729">
    <property type="entry name" value="Rossmann-like_a/b/a_fold"/>
</dbReference>
<dbReference type="InterPro" id="IPR015413">
    <property type="entry name" value="Methionyl/Leucyl_tRNA_Synth"/>
</dbReference>
<dbReference type="InterPro" id="IPR023457">
    <property type="entry name" value="Met-tRNA_synth_2"/>
</dbReference>
<dbReference type="Gene3D" id="3.40.50.620">
    <property type="entry name" value="HUPs"/>
    <property type="match status" value="1"/>
</dbReference>
<accession>A0A4R1S6M0</accession>
<evidence type="ECO:0000256" key="6">
    <source>
        <dbReference type="ARBA" id="ARBA00022598"/>
    </source>
</evidence>